<dbReference type="EMBL" id="BMGT01000001">
    <property type="protein sequence ID" value="GGG68371.1"/>
    <property type="molecule type" value="Genomic_DNA"/>
</dbReference>
<feature type="region of interest" description="Disordered" evidence="5">
    <location>
        <begin position="468"/>
        <end position="487"/>
    </location>
</feature>
<dbReference type="Pfam" id="PF01229">
    <property type="entry name" value="Glyco_hydro_39"/>
    <property type="match status" value="1"/>
</dbReference>
<accession>A0A917H5J7</accession>
<dbReference type="InterPro" id="IPR049166">
    <property type="entry name" value="GH39_cat"/>
</dbReference>
<keyword evidence="8" id="KW-1185">Reference proteome</keyword>
<dbReference type="PROSITE" id="PS01027">
    <property type="entry name" value="GLYCOSYL_HYDROL_F39"/>
    <property type="match status" value="1"/>
</dbReference>
<dbReference type="Proteomes" id="UP000647241">
    <property type="component" value="Unassembled WGS sequence"/>
</dbReference>
<organism evidence="7 8">
    <name type="scientific">Edaphobacter dinghuensis</name>
    <dbReference type="NCBI Taxonomy" id="1560005"/>
    <lineage>
        <taxon>Bacteria</taxon>
        <taxon>Pseudomonadati</taxon>
        <taxon>Acidobacteriota</taxon>
        <taxon>Terriglobia</taxon>
        <taxon>Terriglobales</taxon>
        <taxon>Acidobacteriaceae</taxon>
        <taxon>Edaphobacter</taxon>
    </lineage>
</organism>
<dbReference type="SUPFAM" id="SSF51445">
    <property type="entry name" value="(Trans)glycosidases"/>
    <property type="match status" value="1"/>
</dbReference>
<evidence type="ECO:0000259" key="6">
    <source>
        <dbReference type="Pfam" id="PF01229"/>
    </source>
</evidence>
<keyword evidence="3" id="KW-0326">Glycosidase</keyword>
<dbReference type="InterPro" id="IPR049165">
    <property type="entry name" value="GH39_as"/>
</dbReference>
<comment type="caution">
    <text evidence="7">The sequence shown here is derived from an EMBL/GenBank/DDBJ whole genome shotgun (WGS) entry which is preliminary data.</text>
</comment>
<evidence type="ECO:0000256" key="4">
    <source>
        <dbReference type="PIRSR" id="PIRSR600514-1"/>
    </source>
</evidence>
<dbReference type="GO" id="GO:0005975">
    <property type="term" value="P:carbohydrate metabolic process"/>
    <property type="evidence" value="ECO:0007669"/>
    <property type="project" value="InterPro"/>
</dbReference>
<sequence>MTTLRIDAKAATTPFPHFWEQTFGSGRAILSLRQDYREDLRTVKQATDFKSVRFHGIFMDDVGLYDPDRRPIKFAQMTNADVAANSDSGIYNFSYVDQIYDGLLANGIRPFVELSFMPKKMASDPNALHAFWYKQNVSPPKDYKLWDDMITAFVEHLVARYGIDEVAQWDFEVWNEPNIDFWAGNPKQPTYFELYDHTARAIKKVNARLRVGGPSTAQAAWVADFLAHCKKDNVPVDFVSTHVYGNDTAKNVLGTDEDVPRDHMVARAVKMVHDEILASPYPKIPLIMSEYNASYANEPDVTDSVYMGPWLASNISQCDGLTQSMSYWSFSDVFEEQGVVRTPFYGGFGLIAEDDIPKPSLNAFAMLHRLGDRRIKLDSDSALATRREDGSLAIALWNYAAPYGSGPAYTPPPTDPGPSKIFTVKLEHVSPNAPIEIWRLDADHGNVIKTYDAMGRPAFPTRDQVAKLREAGKASPPESSSLKNGNLTITIPPQGLVLITTR</sequence>
<proteinExistence type="inferred from homology"/>
<evidence type="ECO:0000256" key="5">
    <source>
        <dbReference type="SAM" id="MobiDB-lite"/>
    </source>
</evidence>
<dbReference type="Gene3D" id="3.20.20.80">
    <property type="entry name" value="Glycosidases"/>
    <property type="match status" value="1"/>
</dbReference>
<feature type="compositionally biased region" description="Polar residues" evidence="5">
    <location>
        <begin position="477"/>
        <end position="487"/>
    </location>
</feature>
<dbReference type="SUPFAM" id="SSF51011">
    <property type="entry name" value="Glycosyl hydrolase domain"/>
    <property type="match status" value="1"/>
</dbReference>
<dbReference type="PRINTS" id="PR00745">
    <property type="entry name" value="GLHYDRLASE39"/>
</dbReference>
<reference evidence="7" key="1">
    <citation type="journal article" date="2014" name="Int. J. Syst. Evol. Microbiol.">
        <title>Complete genome sequence of Corynebacterium casei LMG S-19264T (=DSM 44701T), isolated from a smear-ripened cheese.</title>
        <authorList>
            <consortium name="US DOE Joint Genome Institute (JGI-PGF)"/>
            <person name="Walter F."/>
            <person name="Albersmeier A."/>
            <person name="Kalinowski J."/>
            <person name="Ruckert C."/>
        </authorList>
    </citation>
    <scope>NUCLEOTIDE SEQUENCE</scope>
    <source>
        <strain evidence="7">CGMCC 1.12997</strain>
    </source>
</reference>
<protein>
    <submittedName>
        <fullName evidence="7">Beta-xylosidase</fullName>
    </submittedName>
</protein>
<feature type="active site" description="Proton donor" evidence="4">
    <location>
        <position position="176"/>
    </location>
</feature>
<comment type="similarity">
    <text evidence="1">Belongs to the glycosyl hydrolase 39 family.</text>
</comment>
<evidence type="ECO:0000313" key="7">
    <source>
        <dbReference type="EMBL" id="GGG68371.1"/>
    </source>
</evidence>
<evidence type="ECO:0000256" key="2">
    <source>
        <dbReference type="ARBA" id="ARBA00022801"/>
    </source>
</evidence>
<dbReference type="GO" id="GO:0004553">
    <property type="term" value="F:hydrolase activity, hydrolyzing O-glycosyl compounds"/>
    <property type="evidence" value="ECO:0007669"/>
    <property type="project" value="InterPro"/>
</dbReference>
<evidence type="ECO:0000256" key="1">
    <source>
        <dbReference type="ARBA" id="ARBA00008875"/>
    </source>
</evidence>
<dbReference type="InterPro" id="IPR000514">
    <property type="entry name" value="Glyco_hydro_39"/>
</dbReference>
<dbReference type="PANTHER" id="PTHR12631">
    <property type="entry name" value="ALPHA-L-IDURONIDASE"/>
    <property type="match status" value="1"/>
</dbReference>
<name>A0A917H5J7_9BACT</name>
<keyword evidence="2" id="KW-0378">Hydrolase</keyword>
<dbReference type="InterPro" id="IPR051923">
    <property type="entry name" value="Glycosyl_Hydrolase_39"/>
</dbReference>
<dbReference type="AlphaFoldDB" id="A0A917H5J7"/>
<dbReference type="PANTHER" id="PTHR12631:SF10">
    <property type="entry name" value="BETA-XYLOSIDASE-LIKE PROTEIN-RELATED"/>
    <property type="match status" value="1"/>
</dbReference>
<reference evidence="7" key="2">
    <citation type="submission" date="2020-09" db="EMBL/GenBank/DDBJ databases">
        <authorList>
            <person name="Sun Q."/>
            <person name="Zhou Y."/>
        </authorList>
    </citation>
    <scope>NUCLEOTIDE SEQUENCE</scope>
    <source>
        <strain evidence="7">CGMCC 1.12997</strain>
    </source>
</reference>
<dbReference type="InterPro" id="IPR017853">
    <property type="entry name" value="GH"/>
</dbReference>
<dbReference type="Gene3D" id="2.60.40.1500">
    <property type="entry name" value="Glycosyl hydrolase domain, family 39"/>
    <property type="match status" value="1"/>
</dbReference>
<gene>
    <name evidence="7" type="primary">xynB2</name>
    <name evidence="7" type="ORF">GCM10011585_07900</name>
</gene>
<evidence type="ECO:0000313" key="8">
    <source>
        <dbReference type="Proteomes" id="UP000647241"/>
    </source>
</evidence>
<feature type="domain" description="Glycosyl hydrolases family 39 N-terminal catalytic" evidence="6">
    <location>
        <begin position="4"/>
        <end position="474"/>
    </location>
</feature>
<evidence type="ECO:0000256" key="3">
    <source>
        <dbReference type="ARBA" id="ARBA00023295"/>
    </source>
</evidence>